<dbReference type="CDD" id="cd00693">
    <property type="entry name" value="secretory_peroxidase"/>
    <property type="match status" value="1"/>
</dbReference>
<evidence type="ECO:0000313" key="24">
    <source>
        <dbReference type="EMBL" id="KAE8023510.1"/>
    </source>
</evidence>
<feature type="active site" description="Proton acceptor" evidence="17">
    <location>
        <position position="71"/>
    </location>
</feature>
<dbReference type="PRINTS" id="PR00461">
    <property type="entry name" value="PLPEROXIDASE"/>
</dbReference>
<dbReference type="Pfam" id="PF00141">
    <property type="entry name" value="peroxidase"/>
    <property type="match status" value="1"/>
</dbReference>
<evidence type="ECO:0000256" key="17">
    <source>
        <dbReference type="PIRSR" id="PIRSR600823-1"/>
    </source>
</evidence>
<evidence type="ECO:0000256" key="7">
    <source>
        <dbReference type="ARBA" id="ARBA00022559"/>
    </source>
</evidence>
<feature type="signal peptide" evidence="22">
    <location>
        <begin position="1"/>
        <end position="23"/>
    </location>
</feature>
<dbReference type="EC" id="1.11.1.7" evidence="5 22"/>
<evidence type="ECO:0000259" key="23">
    <source>
        <dbReference type="PROSITE" id="PS50873"/>
    </source>
</evidence>
<evidence type="ECO:0000256" key="13">
    <source>
        <dbReference type="ARBA" id="ARBA00023004"/>
    </source>
</evidence>
<keyword evidence="8 22" id="KW-0349">Heme</keyword>
<dbReference type="OrthoDB" id="2113341at2759"/>
<feature type="binding site" evidence="19">
    <location>
        <position position="94"/>
    </location>
    <ligand>
        <name>Ca(2+)</name>
        <dbReference type="ChEBI" id="CHEBI:29108"/>
        <label>1</label>
    </ligand>
</feature>
<dbReference type="FunFam" id="1.10.520.10:FF:000006">
    <property type="entry name" value="Peroxidase"/>
    <property type="match status" value="1"/>
</dbReference>
<dbReference type="AlphaFoldDB" id="A0A5N6R2Q6"/>
<evidence type="ECO:0000256" key="4">
    <source>
        <dbReference type="ARBA" id="ARBA00006873"/>
    </source>
</evidence>
<feature type="disulfide bond" evidence="21">
    <location>
        <begin position="40"/>
        <end position="121"/>
    </location>
</feature>
<evidence type="ECO:0000256" key="5">
    <source>
        <dbReference type="ARBA" id="ARBA00012313"/>
    </source>
</evidence>
<keyword evidence="11 19" id="KW-0106">Calcium</keyword>
<evidence type="ECO:0000256" key="8">
    <source>
        <dbReference type="ARBA" id="ARBA00022617"/>
    </source>
</evidence>
<comment type="cofactor">
    <cofactor evidence="19 22">
        <name>heme b</name>
        <dbReference type="ChEBI" id="CHEBI:60344"/>
    </cofactor>
    <text evidence="19 22">Binds 1 heme b (iron(II)-protoporphyrin IX) group per subunit.</text>
</comment>
<feature type="disulfide bond" evidence="21">
    <location>
        <begin position="127"/>
        <end position="334"/>
    </location>
</feature>
<feature type="binding site" evidence="19">
    <location>
        <position position="77"/>
    </location>
    <ligand>
        <name>Ca(2+)</name>
        <dbReference type="ChEBI" id="CHEBI:29108"/>
        <label>1</label>
    </ligand>
</feature>
<comment type="subcellular location">
    <subcellularLocation>
        <location evidence="3 22">Secreted</location>
    </subcellularLocation>
</comment>
<comment type="similarity">
    <text evidence="22">Belongs to the peroxidase family. Classical plant (class III) peroxidase subfamily.</text>
</comment>
<evidence type="ECO:0000256" key="14">
    <source>
        <dbReference type="ARBA" id="ARBA00023157"/>
    </source>
</evidence>
<dbReference type="PROSITE" id="PS50873">
    <property type="entry name" value="PEROXIDASE_4"/>
    <property type="match status" value="1"/>
</dbReference>
<dbReference type="GO" id="GO:0020037">
    <property type="term" value="F:heme binding"/>
    <property type="evidence" value="ECO:0007669"/>
    <property type="project" value="UniProtKB-UniRule"/>
</dbReference>
<evidence type="ECO:0000256" key="19">
    <source>
        <dbReference type="PIRSR" id="PIRSR600823-3"/>
    </source>
</evidence>
<keyword evidence="7 22" id="KW-0575">Peroxidase</keyword>
<protein>
    <recommendedName>
        <fullName evidence="5 22">Peroxidase</fullName>
        <ecNumber evidence="5 22">1.11.1.7</ecNumber>
    </recommendedName>
</protein>
<dbReference type="InterPro" id="IPR002016">
    <property type="entry name" value="Haem_peroxidase"/>
</dbReference>
<keyword evidence="14 21" id="KW-1015">Disulfide bond</keyword>
<gene>
    <name evidence="24" type="ORF">FH972_009197</name>
</gene>
<feature type="binding site" evidence="19">
    <location>
        <position position="75"/>
    </location>
    <ligand>
        <name>Ca(2+)</name>
        <dbReference type="ChEBI" id="CHEBI:29108"/>
        <label>1</label>
    </ligand>
</feature>
<proteinExistence type="inferred from homology"/>
<feature type="disulfide bond" evidence="21">
    <location>
        <begin position="73"/>
        <end position="78"/>
    </location>
</feature>
<evidence type="ECO:0000256" key="12">
    <source>
        <dbReference type="ARBA" id="ARBA00023002"/>
    </source>
</evidence>
<reference evidence="24 25" key="1">
    <citation type="submission" date="2019-06" db="EMBL/GenBank/DDBJ databases">
        <title>A chromosomal-level reference genome of Carpinus fangiana (Coryloideae, Betulaceae).</title>
        <authorList>
            <person name="Yang X."/>
            <person name="Wang Z."/>
            <person name="Zhang L."/>
            <person name="Hao G."/>
            <person name="Liu J."/>
            <person name="Yang Y."/>
        </authorList>
    </citation>
    <scope>NUCLEOTIDE SEQUENCE [LARGE SCALE GENOMIC DNA]</scope>
    <source>
        <strain evidence="24">Cfa_2016G</strain>
        <tissue evidence="24">Leaf</tissue>
    </source>
</reference>
<dbReference type="PANTHER" id="PTHR31517">
    <property type="match status" value="1"/>
</dbReference>
<dbReference type="PROSITE" id="PS00436">
    <property type="entry name" value="PEROXIDASE_2"/>
    <property type="match status" value="1"/>
</dbReference>
<dbReference type="PRINTS" id="PR00458">
    <property type="entry name" value="PEROXIDASE"/>
</dbReference>
<evidence type="ECO:0000256" key="3">
    <source>
        <dbReference type="ARBA" id="ARBA00004613"/>
    </source>
</evidence>
<evidence type="ECO:0000313" key="25">
    <source>
        <dbReference type="Proteomes" id="UP000327013"/>
    </source>
</evidence>
<keyword evidence="13 19" id="KW-0408">Iron</keyword>
<organism evidence="24 25">
    <name type="scientific">Carpinus fangiana</name>
    <dbReference type="NCBI Taxonomy" id="176857"/>
    <lineage>
        <taxon>Eukaryota</taxon>
        <taxon>Viridiplantae</taxon>
        <taxon>Streptophyta</taxon>
        <taxon>Embryophyta</taxon>
        <taxon>Tracheophyta</taxon>
        <taxon>Spermatophyta</taxon>
        <taxon>Magnoliopsida</taxon>
        <taxon>eudicotyledons</taxon>
        <taxon>Gunneridae</taxon>
        <taxon>Pentapetalae</taxon>
        <taxon>rosids</taxon>
        <taxon>fabids</taxon>
        <taxon>Fagales</taxon>
        <taxon>Betulaceae</taxon>
        <taxon>Carpinus</taxon>
    </lineage>
</organism>
<dbReference type="InterPro" id="IPR019793">
    <property type="entry name" value="Peroxidases_heam-ligand_BS"/>
</dbReference>
<comment type="function">
    <text evidence="2">Removal of H(2)O(2), oxidation of toxic reductants, biosynthesis and degradation of lignin, suberization, auxin catabolism, response to environmental stresses such as wounding, pathogen attack and oxidative stress. These functions might be dependent on each isozyme/isoform in each plant tissue.</text>
</comment>
<feature type="site" description="Transition state stabilizer" evidence="20">
    <location>
        <position position="67"/>
    </location>
</feature>
<comment type="catalytic activity">
    <reaction evidence="1 22">
        <text>2 a phenolic donor + H2O2 = 2 a phenolic radical donor + 2 H2O</text>
        <dbReference type="Rhea" id="RHEA:56136"/>
        <dbReference type="ChEBI" id="CHEBI:15377"/>
        <dbReference type="ChEBI" id="CHEBI:16240"/>
        <dbReference type="ChEBI" id="CHEBI:139520"/>
        <dbReference type="ChEBI" id="CHEBI:139521"/>
        <dbReference type="EC" id="1.11.1.7"/>
    </reaction>
</comment>
<dbReference type="InterPro" id="IPR000823">
    <property type="entry name" value="Peroxidase_pln"/>
</dbReference>
<dbReference type="GO" id="GO:0140825">
    <property type="term" value="F:lactoperoxidase activity"/>
    <property type="evidence" value="ECO:0007669"/>
    <property type="project" value="UniProtKB-EC"/>
</dbReference>
<name>A0A5N6R2Q6_9ROSI</name>
<accession>A0A5N6R2Q6</accession>
<keyword evidence="15" id="KW-0325">Glycoprotein</keyword>
<evidence type="ECO:0000256" key="11">
    <source>
        <dbReference type="ARBA" id="ARBA00022837"/>
    </source>
</evidence>
<dbReference type="FunFam" id="1.10.420.10:FF:000001">
    <property type="entry name" value="Peroxidase"/>
    <property type="match status" value="1"/>
</dbReference>
<evidence type="ECO:0000256" key="2">
    <source>
        <dbReference type="ARBA" id="ARBA00002322"/>
    </source>
</evidence>
<dbReference type="Gene3D" id="1.10.520.10">
    <property type="match status" value="1"/>
</dbReference>
<dbReference type="Proteomes" id="UP000327013">
    <property type="component" value="Chromosome 3"/>
</dbReference>
<keyword evidence="25" id="KW-1185">Reference proteome</keyword>
<evidence type="ECO:0000256" key="22">
    <source>
        <dbReference type="RuleBase" id="RU362060"/>
    </source>
</evidence>
<feature type="binding site" description="axial binding residue" evidence="19">
    <location>
        <position position="199"/>
    </location>
    <ligand>
        <name>heme b</name>
        <dbReference type="ChEBI" id="CHEBI:60344"/>
    </ligand>
    <ligandPart>
        <name>Fe</name>
        <dbReference type="ChEBI" id="CHEBI:18248"/>
    </ligandPart>
</feature>
<dbReference type="GO" id="GO:0006979">
    <property type="term" value="P:response to oxidative stress"/>
    <property type="evidence" value="ECO:0007669"/>
    <property type="project" value="UniProtKB-UniRule"/>
</dbReference>
<evidence type="ECO:0000256" key="6">
    <source>
        <dbReference type="ARBA" id="ARBA00022525"/>
    </source>
</evidence>
<keyword evidence="10 22" id="KW-0732">Signal</keyword>
<feature type="binding site" evidence="19">
    <location>
        <position position="258"/>
    </location>
    <ligand>
        <name>Ca(2+)</name>
        <dbReference type="ChEBI" id="CHEBI:29108"/>
        <label>2</label>
    </ligand>
</feature>
<dbReference type="EMBL" id="CM017323">
    <property type="protein sequence ID" value="KAE8023510.1"/>
    <property type="molecule type" value="Genomic_DNA"/>
</dbReference>
<comment type="similarity">
    <text evidence="4">Belongs to the peroxidase family. Ascorbate peroxidase subfamily.</text>
</comment>
<dbReference type="PANTHER" id="PTHR31517:SF84">
    <property type="entry name" value="PEROXIDASE"/>
    <property type="match status" value="1"/>
</dbReference>
<comment type="cofactor">
    <cofactor evidence="19 22">
        <name>Ca(2+)</name>
        <dbReference type="ChEBI" id="CHEBI:29108"/>
    </cofactor>
    <text evidence="19 22">Binds 2 calcium ions per subunit.</text>
</comment>
<dbReference type="InterPro" id="IPR010255">
    <property type="entry name" value="Haem_peroxidase_sf"/>
</dbReference>
<dbReference type="InterPro" id="IPR019794">
    <property type="entry name" value="Peroxidases_AS"/>
</dbReference>
<evidence type="ECO:0000256" key="20">
    <source>
        <dbReference type="PIRSR" id="PIRSR600823-4"/>
    </source>
</evidence>
<dbReference type="SUPFAM" id="SSF48113">
    <property type="entry name" value="Heme-dependent peroxidases"/>
    <property type="match status" value="1"/>
</dbReference>
<feature type="chain" id="PRO_5024479352" description="Peroxidase" evidence="22">
    <location>
        <begin position="24"/>
        <end position="338"/>
    </location>
</feature>
<dbReference type="GO" id="GO:0042744">
    <property type="term" value="P:hydrogen peroxide catabolic process"/>
    <property type="evidence" value="ECO:0007669"/>
    <property type="project" value="UniProtKB-KW"/>
</dbReference>
<feature type="binding site" evidence="19">
    <location>
        <position position="81"/>
    </location>
    <ligand>
        <name>Ca(2+)</name>
        <dbReference type="ChEBI" id="CHEBI:29108"/>
        <label>1</label>
    </ligand>
</feature>
<dbReference type="PROSITE" id="PS00435">
    <property type="entry name" value="PEROXIDASE_1"/>
    <property type="match status" value="1"/>
</dbReference>
<evidence type="ECO:0000256" key="10">
    <source>
        <dbReference type="ARBA" id="ARBA00022729"/>
    </source>
</evidence>
<evidence type="ECO:0000256" key="16">
    <source>
        <dbReference type="ARBA" id="ARBA00023324"/>
    </source>
</evidence>
<feature type="disulfide bond" evidence="21">
    <location>
        <begin position="206"/>
        <end position="238"/>
    </location>
</feature>
<evidence type="ECO:0000256" key="21">
    <source>
        <dbReference type="PIRSR" id="PIRSR600823-5"/>
    </source>
</evidence>
<feature type="binding site" evidence="19">
    <location>
        <position position="72"/>
    </location>
    <ligand>
        <name>Ca(2+)</name>
        <dbReference type="ChEBI" id="CHEBI:29108"/>
        <label>1</label>
    </ligand>
</feature>
<dbReference type="GO" id="GO:0046872">
    <property type="term" value="F:metal ion binding"/>
    <property type="evidence" value="ECO:0007669"/>
    <property type="project" value="UniProtKB-UniRule"/>
</dbReference>
<feature type="binding site" evidence="19">
    <location>
        <position position="79"/>
    </location>
    <ligand>
        <name>Ca(2+)</name>
        <dbReference type="ChEBI" id="CHEBI:29108"/>
        <label>1</label>
    </ligand>
</feature>
<dbReference type="InterPro" id="IPR033905">
    <property type="entry name" value="Secretory_peroxidase"/>
</dbReference>
<evidence type="ECO:0000256" key="18">
    <source>
        <dbReference type="PIRSR" id="PIRSR600823-2"/>
    </source>
</evidence>
<feature type="domain" description="Plant heme peroxidase family profile" evidence="23">
    <location>
        <begin position="30"/>
        <end position="338"/>
    </location>
</feature>
<evidence type="ECO:0000256" key="9">
    <source>
        <dbReference type="ARBA" id="ARBA00022723"/>
    </source>
</evidence>
<keyword evidence="16 22" id="KW-0376">Hydrogen peroxide</keyword>
<feature type="binding site" evidence="18">
    <location>
        <position position="169"/>
    </location>
    <ligand>
        <name>substrate</name>
    </ligand>
</feature>
<keyword evidence="6 22" id="KW-0964">Secreted</keyword>
<sequence>MEVGRVTIVTILAWCSIFLSSEAVRHLGNDLEVGFYNQTCPRAEQIVADVVSRGITMNPRNAAGLIRLFFHDCFVNGCDASLLLDTTPSGESVEKDSGANGATLRGLDIIDEIKAQLEQQCPGTVSCADILAFASREAVARSGLSKYPVPAGRRDSLSSHAVDTPGNIPGARLRLDAIIEIFTRKGLTIEEMVVLTGAHSVGAAHCRFFDYRLYNFSTTHRRDPDLNTVYANFLSSMCPAQQSFFVELIRGSQPVYFDHLSPNRLENTFYLKLLQGIALLESDQAMAKAPETREIVNRMAFSPEEWSNKFTQAMIRLGMVEVLTGREGEIRKDCRAVN</sequence>
<dbReference type="Gene3D" id="1.10.420.10">
    <property type="entry name" value="Peroxidase, domain 2"/>
    <property type="match status" value="1"/>
</dbReference>
<keyword evidence="12 22" id="KW-0560">Oxidoreductase</keyword>
<keyword evidence="9 19" id="KW-0479">Metal-binding</keyword>
<evidence type="ECO:0000256" key="15">
    <source>
        <dbReference type="ARBA" id="ARBA00023180"/>
    </source>
</evidence>
<dbReference type="GO" id="GO:0005576">
    <property type="term" value="C:extracellular region"/>
    <property type="evidence" value="ECO:0007669"/>
    <property type="project" value="UniProtKB-SubCell"/>
</dbReference>
<evidence type="ECO:0000256" key="1">
    <source>
        <dbReference type="ARBA" id="ARBA00000189"/>
    </source>
</evidence>